<accession>A0ABS6XKC7</accession>
<keyword evidence="1" id="KW-0812">Transmembrane</keyword>
<dbReference type="Proteomes" id="UP001197214">
    <property type="component" value="Unassembled WGS sequence"/>
</dbReference>
<keyword evidence="1" id="KW-1133">Transmembrane helix</keyword>
<organism evidence="2 3">
    <name type="scientific">Stakelama flava</name>
    <dbReference type="NCBI Taxonomy" id="2860338"/>
    <lineage>
        <taxon>Bacteria</taxon>
        <taxon>Pseudomonadati</taxon>
        <taxon>Pseudomonadota</taxon>
        <taxon>Alphaproteobacteria</taxon>
        <taxon>Sphingomonadales</taxon>
        <taxon>Sphingomonadaceae</taxon>
        <taxon>Stakelama</taxon>
    </lineage>
</organism>
<keyword evidence="1" id="KW-0472">Membrane</keyword>
<feature type="transmembrane region" description="Helical" evidence="1">
    <location>
        <begin position="20"/>
        <end position="44"/>
    </location>
</feature>
<feature type="transmembrane region" description="Helical" evidence="1">
    <location>
        <begin position="56"/>
        <end position="74"/>
    </location>
</feature>
<reference evidence="2 3" key="1">
    <citation type="submission" date="2021-07" db="EMBL/GenBank/DDBJ databases">
        <title>Stakelama flava sp. nov., a novel endophytic bacterium isolated from branch of Kandelia candel.</title>
        <authorList>
            <person name="Tuo L."/>
        </authorList>
    </citation>
    <scope>NUCLEOTIDE SEQUENCE [LARGE SCALE GENOMIC DNA]</scope>
    <source>
        <strain evidence="2 3">CBK3Z-3</strain>
    </source>
</reference>
<dbReference type="InterPro" id="IPR004891">
    <property type="entry name" value="Mercury-R_MerC"/>
</dbReference>
<name>A0ABS6XKC7_9SPHN</name>
<comment type="caution">
    <text evidence="2">The sequence shown here is derived from an EMBL/GenBank/DDBJ whole genome shotgun (WGS) entry which is preliminary data.</text>
</comment>
<dbReference type="Pfam" id="PF03203">
    <property type="entry name" value="MerC"/>
    <property type="match status" value="1"/>
</dbReference>
<evidence type="ECO:0000313" key="3">
    <source>
        <dbReference type="Proteomes" id="UP001197214"/>
    </source>
</evidence>
<dbReference type="EMBL" id="JAHWZX010000002">
    <property type="protein sequence ID" value="MBW4329865.1"/>
    <property type="molecule type" value="Genomic_DNA"/>
</dbReference>
<protein>
    <submittedName>
        <fullName evidence="2">MerC domain-containing protein</fullName>
    </submittedName>
</protein>
<evidence type="ECO:0000313" key="2">
    <source>
        <dbReference type="EMBL" id="MBW4329865.1"/>
    </source>
</evidence>
<dbReference type="RefSeq" id="WP_219236964.1">
    <property type="nucleotide sequence ID" value="NZ_JAHWZX010000002.1"/>
</dbReference>
<feature type="transmembrane region" description="Helical" evidence="1">
    <location>
        <begin position="105"/>
        <end position="122"/>
    </location>
</feature>
<evidence type="ECO:0000256" key="1">
    <source>
        <dbReference type="SAM" id="Phobius"/>
    </source>
</evidence>
<gene>
    <name evidence="2" type="ORF">KY084_03120</name>
</gene>
<proteinExistence type="predicted"/>
<sequence>MTSAALSHAWNRIDSRFDSIAIGISGLCIVHCIATSLLLVVMASAGALLDPHIHEYGLAFAILFGVLALGKGIVSHGYMMPAAVGGFGLGMMTGALHVPHGEVETLFTMLGVFFLVLGHDLNRRATH</sequence>
<keyword evidence="3" id="KW-1185">Reference proteome</keyword>